<accession>A0ABU5VXE5</accession>
<dbReference type="RefSeq" id="WP_323576535.1">
    <property type="nucleotide sequence ID" value="NZ_JAYGJQ010000002.1"/>
</dbReference>
<evidence type="ECO:0000313" key="1">
    <source>
        <dbReference type="EMBL" id="MEA9356690.1"/>
    </source>
</evidence>
<comment type="caution">
    <text evidence="1">The sequence shown here is derived from an EMBL/GenBank/DDBJ whole genome shotgun (WGS) entry which is preliminary data.</text>
</comment>
<sequence length="411" mass="46772">MSGLYLGLGSVRKKDNSSLRAGMFHDLIQSRLIYKIVYKWAQAPVIGVPASLAFTFYALCRIFHVHIQLNRRPGLIAVYQYDNETRCIKARSKRPIEEFVTFKKSFLEAKPLLAVISYCLKSLSSVPKTMRVSQKLIKKYGILIGTRQTQVICVYAFFKDYFSCLDMSESRIVISTESNPDVIAVALAGRLYQSKVIYVNHSFLDSHLGLFFHDELVVQGKALLSIIENNLTAKKVPVVKMIGPYFDTEPLRLPLSHVKTVGIVCSLGPNVAQIELLISQLTKKYHNVEIEVRLHPNKLLSGYLIERLETYSAVKIVPSMDWAKADYRHWDFAVAANTSAHIDLIGKGIPTVGYDFDNHPDDMYDFYTKGFVPKVQDVMKVEETINLFYSNVDWKNICFSYLPESEKSLEL</sequence>
<organism evidence="1 2">
    <name type="scientific">Bacteriovorax antarcticus</name>
    <dbReference type="NCBI Taxonomy" id="3088717"/>
    <lineage>
        <taxon>Bacteria</taxon>
        <taxon>Pseudomonadati</taxon>
        <taxon>Bdellovibrionota</taxon>
        <taxon>Bacteriovoracia</taxon>
        <taxon>Bacteriovoracales</taxon>
        <taxon>Bacteriovoracaceae</taxon>
        <taxon>Bacteriovorax</taxon>
    </lineage>
</organism>
<proteinExistence type="predicted"/>
<keyword evidence="2" id="KW-1185">Reference proteome</keyword>
<name>A0ABU5VXE5_9BACT</name>
<reference evidence="1 2" key="1">
    <citation type="submission" date="2023-11" db="EMBL/GenBank/DDBJ databases">
        <title>A Novel Polar Bacteriovorax (B. antarcticus) Isolated from the Biocrust in Antarctica.</title>
        <authorList>
            <person name="Mun W."/>
            <person name="Choi S.Y."/>
            <person name="Mitchell R.J."/>
        </authorList>
    </citation>
    <scope>NUCLEOTIDE SEQUENCE [LARGE SCALE GENOMIC DNA]</scope>
    <source>
        <strain evidence="1 2">PP10</strain>
    </source>
</reference>
<dbReference type="Proteomes" id="UP001302274">
    <property type="component" value="Unassembled WGS sequence"/>
</dbReference>
<protein>
    <submittedName>
        <fullName evidence="1">Uncharacterized protein</fullName>
    </submittedName>
</protein>
<gene>
    <name evidence="1" type="ORF">SHI21_10765</name>
</gene>
<dbReference type="EMBL" id="JAYGJQ010000002">
    <property type="protein sequence ID" value="MEA9356690.1"/>
    <property type="molecule type" value="Genomic_DNA"/>
</dbReference>
<evidence type="ECO:0000313" key="2">
    <source>
        <dbReference type="Proteomes" id="UP001302274"/>
    </source>
</evidence>